<keyword evidence="4" id="KW-0819">tRNA processing</keyword>
<accession>A0AAD5YKU5</accession>
<dbReference type="HAMAP" id="MF_01080">
    <property type="entry name" value="TruB_bact"/>
    <property type="match status" value="1"/>
</dbReference>
<keyword evidence="5" id="KW-0413">Isomerase</keyword>
<dbReference type="GO" id="GO:0006400">
    <property type="term" value="P:tRNA modification"/>
    <property type="evidence" value="ECO:0007669"/>
    <property type="project" value="TreeGrafter"/>
</dbReference>
<gene>
    <name evidence="7" type="ORF">NLI96_g1568</name>
</gene>
<dbReference type="GO" id="GO:1990481">
    <property type="term" value="P:mRNA pseudouridine synthesis"/>
    <property type="evidence" value="ECO:0007669"/>
    <property type="project" value="TreeGrafter"/>
</dbReference>
<evidence type="ECO:0000256" key="3">
    <source>
        <dbReference type="ARBA" id="ARBA00012787"/>
    </source>
</evidence>
<dbReference type="EMBL" id="JANAWD010000031">
    <property type="protein sequence ID" value="KAJ3490242.1"/>
    <property type="molecule type" value="Genomic_DNA"/>
</dbReference>
<protein>
    <recommendedName>
        <fullName evidence="3">tRNA pseudouridine(55) synthase</fullName>
        <ecNumber evidence="3">5.4.99.25</ecNumber>
    </recommendedName>
</protein>
<dbReference type="GO" id="GO:0160148">
    <property type="term" value="F:tRNA pseudouridine(55) synthase activity"/>
    <property type="evidence" value="ECO:0007669"/>
    <property type="project" value="UniProtKB-EC"/>
</dbReference>
<dbReference type="GO" id="GO:0005634">
    <property type="term" value="C:nucleus"/>
    <property type="evidence" value="ECO:0007669"/>
    <property type="project" value="TreeGrafter"/>
</dbReference>
<reference evidence="7" key="1">
    <citation type="submission" date="2022-07" db="EMBL/GenBank/DDBJ databases">
        <title>Genome Sequence of Physisporinus lineatus.</title>
        <authorList>
            <person name="Buettner E."/>
        </authorList>
    </citation>
    <scope>NUCLEOTIDE SEQUENCE</scope>
    <source>
        <strain evidence="7">VT162</strain>
    </source>
</reference>
<dbReference type="InterPro" id="IPR002501">
    <property type="entry name" value="PsdUridine_synth_N"/>
</dbReference>
<evidence type="ECO:0000256" key="1">
    <source>
        <dbReference type="ARBA" id="ARBA00001166"/>
    </source>
</evidence>
<dbReference type="EC" id="5.4.99.25" evidence="3"/>
<dbReference type="Proteomes" id="UP001212997">
    <property type="component" value="Unassembled WGS sequence"/>
</dbReference>
<dbReference type="InterPro" id="IPR020103">
    <property type="entry name" value="PsdUridine_synth_cat_dom_sf"/>
</dbReference>
<keyword evidence="8" id="KW-1185">Reference proteome</keyword>
<dbReference type="Gene3D" id="3.30.2350.10">
    <property type="entry name" value="Pseudouridine synthase"/>
    <property type="match status" value="1"/>
</dbReference>
<comment type="caution">
    <text evidence="7">The sequence shown here is derived from an EMBL/GenBank/DDBJ whole genome shotgun (WGS) entry which is preliminary data.</text>
</comment>
<dbReference type="SUPFAM" id="SSF55120">
    <property type="entry name" value="Pseudouridine synthase"/>
    <property type="match status" value="1"/>
</dbReference>
<dbReference type="PANTHER" id="PTHR13767:SF2">
    <property type="entry name" value="PSEUDOURIDYLATE SYNTHASE TRUB1"/>
    <property type="match status" value="1"/>
</dbReference>
<proteinExistence type="inferred from homology"/>
<name>A0AAD5YKU5_9APHY</name>
<dbReference type="GO" id="GO:0003723">
    <property type="term" value="F:RNA binding"/>
    <property type="evidence" value="ECO:0007669"/>
    <property type="project" value="InterPro"/>
</dbReference>
<evidence type="ECO:0000313" key="7">
    <source>
        <dbReference type="EMBL" id="KAJ3490242.1"/>
    </source>
</evidence>
<organism evidence="7 8">
    <name type="scientific">Meripilus lineatus</name>
    <dbReference type="NCBI Taxonomy" id="2056292"/>
    <lineage>
        <taxon>Eukaryota</taxon>
        <taxon>Fungi</taxon>
        <taxon>Dikarya</taxon>
        <taxon>Basidiomycota</taxon>
        <taxon>Agaricomycotina</taxon>
        <taxon>Agaricomycetes</taxon>
        <taxon>Polyporales</taxon>
        <taxon>Meripilaceae</taxon>
        <taxon>Meripilus</taxon>
    </lineage>
</organism>
<evidence type="ECO:0000256" key="2">
    <source>
        <dbReference type="ARBA" id="ARBA00008999"/>
    </source>
</evidence>
<comment type="similarity">
    <text evidence="2">Belongs to the pseudouridine synthase TruB family.</text>
</comment>
<dbReference type="InterPro" id="IPR014780">
    <property type="entry name" value="tRNA_psdUridine_synth_TruB"/>
</dbReference>
<evidence type="ECO:0000256" key="5">
    <source>
        <dbReference type="ARBA" id="ARBA00023235"/>
    </source>
</evidence>
<comment type="catalytic activity">
    <reaction evidence="1">
        <text>a uridine in mRNA = a pseudouridine in mRNA</text>
        <dbReference type="Rhea" id="RHEA:56644"/>
        <dbReference type="Rhea" id="RHEA-COMP:14658"/>
        <dbReference type="Rhea" id="RHEA-COMP:14659"/>
        <dbReference type="ChEBI" id="CHEBI:65314"/>
        <dbReference type="ChEBI" id="CHEBI:65315"/>
    </reaction>
</comment>
<evidence type="ECO:0000313" key="8">
    <source>
        <dbReference type="Proteomes" id="UP001212997"/>
    </source>
</evidence>
<feature type="domain" description="Pseudouridine synthase II N-terminal" evidence="6">
    <location>
        <begin position="66"/>
        <end position="219"/>
    </location>
</feature>
<dbReference type="PANTHER" id="PTHR13767">
    <property type="entry name" value="TRNA-PSEUDOURIDINE SYNTHASE"/>
    <property type="match status" value="1"/>
</dbReference>
<evidence type="ECO:0000259" key="6">
    <source>
        <dbReference type="Pfam" id="PF01509"/>
    </source>
</evidence>
<dbReference type="Pfam" id="PF01509">
    <property type="entry name" value="TruB_N"/>
    <property type="match status" value="1"/>
</dbReference>
<evidence type="ECO:0000256" key="4">
    <source>
        <dbReference type="ARBA" id="ARBA00022694"/>
    </source>
</evidence>
<sequence>MPKATAKYPLSGIFAIAKPSGPTSMSLVNDVKKHVVGSRLFVEEAKLKSTKGSGTSRRKSKYGREAVKIGQGGTLDPLADGVLVIGVGKGTKKLTEFLDCVKVLGEFSYDVNLFMAWIQEYRTTCLLGCETDSYDSEGAQVRRAPWKHVTKEQVEKALEPFRGEIFQTPPIFSALKMDGKPLYEYAREGIPLPRPIEKRKVTIHSIELVEWKGADHSFRYPEKKFTPEQQKAVETALKGVEESTTVQDNPETDTDTEAVPTAFVIQMKVSGGTYVRSVVHDLGHALGSAAHVVTLTRTRQGRFALEPSEGDYGCVPWEVFVKANTDPGEADEDGWREWEREVVERLDVIEDKKTHPEAKT</sequence>
<dbReference type="AlphaFoldDB" id="A0AAD5YKU5"/>